<dbReference type="PANTHER" id="PTHR22718:SF25">
    <property type="entry name" value="G-PROTEIN COUPLED RECEPTORS FAMILY 1 PROFILE DOMAIN-CONTAINING PROTEIN"/>
    <property type="match status" value="1"/>
</dbReference>
<dbReference type="PROSITE" id="PS50262">
    <property type="entry name" value="G_PROTEIN_RECEP_F1_2"/>
    <property type="match status" value="1"/>
</dbReference>
<sequence length="107" mass="12206">NTYTYLLIVEALVGLIVALSNLIVIGILISGWKKLMKNHFYIVVANLIVFTSLKAFVEFGFILPYYVMQNESKKTSYELLIFNLSVLADYGILFFSVVIAVNRYLEI</sequence>
<dbReference type="SUPFAM" id="SSF81321">
    <property type="entry name" value="Family A G protein-coupled receptor-like"/>
    <property type="match status" value="1"/>
</dbReference>
<feature type="domain" description="G-protein coupled receptors family 1 profile" evidence="6">
    <location>
        <begin position="20"/>
        <end position="107"/>
    </location>
</feature>
<comment type="caution">
    <text evidence="7">The sequence shown here is derived from an EMBL/GenBank/DDBJ whole genome shotgun (WGS) entry which is preliminary data.</text>
</comment>
<reference evidence="7" key="1">
    <citation type="submission" date="2023-10" db="EMBL/GenBank/DDBJ databases">
        <title>Genome assembly of Pristionchus species.</title>
        <authorList>
            <person name="Yoshida K."/>
            <person name="Sommer R.J."/>
        </authorList>
    </citation>
    <scope>NUCLEOTIDE SEQUENCE</scope>
    <source>
        <strain evidence="7">RS0144</strain>
    </source>
</reference>
<feature type="transmembrane region" description="Helical" evidence="5">
    <location>
        <begin position="79"/>
        <end position="101"/>
    </location>
</feature>
<protein>
    <recommendedName>
        <fullName evidence="6">G-protein coupled receptors family 1 profile domain-containing protein</fullName>
    </recommendedName>
</protein>
<accession>A0AAV5UFY8</accession>
<dbReference type="Proteomes" id="UP001432027">
    <property type="component" value="Unassembled WGS sequence"/>
</dbReference>
<keyword evidence="3 5" id="KW-1133">Transmembrane helix</keyword>
<feature type="non-terminal residue" evidence="7">
    <location>
        <position position="1"/>
    </location>
</feature>
<evidence type="ECO:0000259" key="6">
    <source>
        <dbReference type="PROSITE" id="PS50262"/>
    </source>
</evidence>
<evidence type="ECO:0000256" key="5">
    <source>
        <dbReference type="SAM" id="Phobius"/>
    </source>
</evidence>
<keyword evidence="8" id="KW-1185">Reference proteome</keyword>
<dbReference type="InterPro" id="IPR017452">
    <property type="entry name" value="GPCR_Rhodpsn_7TM"/>
</dbReference>
<evidence type="ECO:0000256" key="2">
    <source>
        <dbReference type="ARBA" id="ARBA00022692"/>
    </source>
</evidence>
<evidence type="ECO:0000313" key="7">
    <source>
        <dbReference type="EMBL" id="GMT05507.1"/>
    </source>
</evidence>
<evidence type="ECO:0000256" key="3">
    <source>
        <dbReference type="ARBA" id="ARBA00022989"/>
    </source>
</evidence>
<keyword evidence="2 5" id="KW-0812">Transmembrane</keyword>
<gene>
    <name evidence="7" type="ORF">PENTCL1PPCAC_27681</name>
</gene>
<dbReference type="GO" id="GO:0016020">
    <property type="term" value="C:membrane"/>
    <property type="evidence" value="ECO:0007669"/>
    <property type="project" value="UniProtKB-SubCell"/>
</dbReference>
<comment type="subcellular location">
    <subcellularLocation>
        <location evidence="1">Membrane</location>
    </subcellularLocation>
</comment>
<dbReference type="PANTHER" id="PTHR22718">
    <property type="entry name" value="SERPENTINE RECEPTOR, CLASS X"/>
    <property type="match status" value="1"/>
</dbReference>
<evidence type="ECO:0000256" key="1">
    <source>
        <dbReference type="ARBA" id="ARBA00004370"/>
    </source>
</evidence>
<evidence type="ECO:0000313" key="8">
    <source>
        <dbReference type="Proteomes" id="UP001432027"/>
    </source>
</evidence>
<proteinExistence type="predicted"/>
<name>A0AAV5UFY8_9BILA</name>
<dbReference type="EMBL" id="BTSX01000006">
    <property type="protein sequence ID" value="GMT05507.1"/>
    <property type="molecule type" value="Genomic_DNA"/>
</dbReference>
<organism evidence="7 8">
    <name type="scientific">Pristionchus entomophagus</name>
    <dbReference type="NCBI Taxonomy" id="358040"/>
    <lineage>
        <taxon>Eukaryota</taxon>
        <taxon>Metazoa</taxon>
        <taxon>Ecdysozoa</taxon>
        <taxon>Nematoda</taxon>
        <taxon>Chromadorea</taxon>
        <taxon>Rhabditida</taxon>
        <taxon>Rhabditina</taxon>
        <taxon>Diplogasteromorpha</taxon>
        <taxon>Diplogasteroidea</taxon>
        <taxon>Neodiplogasteridae</taxon>
        <taxon>Pristionchus</taxon>
    </lineage>
</organism>
<feature type="transmembrane region" description="Helical" evidence="5">
    <location>
        <begin position="6"/>
        <end position="28"/>
    </location>
</feature>
<dbReference type="AlphaFoldDB" id="A0AAV5UFY8"/>
<feature type="transmembrane region" description="Helical" evidence="5">
    <location>
        <begin position="40"/>
        <end position="67"/>
    </location>
</feature>
<keyword evidence="4 5" id="KW-0472">Membrane</keyword>
<evidence type="ECO:0000256" key="4">
    <source>
        <dbReference type="ARBA" id="ARBA00023136"/>
    </source>
</evidence>